<dbReference type="Gene3D" id="2.30.29.30">
    <property type="entry name" value="Pleckstrin-homology domain (PH domain)/Phosphotyrosine-binding domain (PTB)"/>
    <property type="match status" value="1"/>
</dbReference>
<organism evidence="3 4">
    <name type="scientific">Cephus cinctus</name>
    <name type="common">Wheat stem sawfly</name>
    <dbReference type="NCBI Taxonomy" id="211228"/>
    <lineage>
        <taxon>Eukaryota</taxon>
        <taxon>Metazoa</taxon>
        <taxon>Ecdysozoa</taxon>
        <taxon>Arthropoda</taxon>
        <taxon>Hexapoda</taxon>
        <taxon>Insecta</taxon>
        <taxon>Pterygota</taxon>
        <taxon>Neoptera</taxon>
        <taxon>Endopterygota</taxon>
        <taxon>Hymenoptera</taxon>
        <taxon>Cephoidea</taxon>
        <taxon>Cephidae</taxon>
        <taxon>Cephus</taxon>
    </lineage>
</organism>
<dbReference type="CDD" id="cd00136">
    <property type="entry name" value="PDZ_canonical"/>
    <property type="match status" value="1"/>
</dbReference>
<evidence type="ECO:0000259" key="2">
    <source>
        <dbReference type="PROSITE" id="PS50826"/>
    </source>
</evidence>
<accession>A0AAJ7BYY4</accession>
<dbReference type="AlphaFoldDB" id="A0AAJ7BYY4"/>
<dbReference type="SUPFAM" id="SSF50729">
    <property type="entry name" value="PH domain-like"/>
    <property type="match status" value="1"/>
</dbReference>
<dbReference type="CDD" id="cd17682">
    <property type="entry name" value="RUN_RUFY4_like"/>
    <property type="match status" value="1"/>
</dbReference>
<evidence type="ECO:0000313" key="3">
    <source>
        <dbReference type="Proteomes" id="UP000694920"/>
    </source>
</evidence>
<dbReference type="Pfam" id="PF00595">
    <property type="entry name" value="PDZ"/>
    <property type="match status" value="1"/>
</dbReference>
<dbReference type="SUPFAM" id="SSF140741">
    <property type="entry name" value="RUN domain-like"/>
    <property type="match status" value="1"/>
</dbReference>
<feature type="domain" description="RUN" evidence="2">
    <location>
        <begin position="26"/>
        <end position="165"/>
    </location>
</feature>
<reference evidence="4" key="1">
    <citation type="submission" date="2025-08" db="UniProtKB">
        <authorList>
            <consortium name="RefSeq"/>
        </authorList>
    </citation>
    <scope>IDENTIFICATION</scope>
</reference>
<dbReference type="SUPFAM" id="SSF50156">
    <property type="entry name" value="PDZ domain-like"/>
    <property type="match status" value="1"/>
</dbReference>
<dbReference type="Proteomes" id="UP000694920">
    <property type="component" value="Unplaced"/>
</dbReference>
<dbReference type="InterPro" id="IPR001478">
    <property type="entry name" value="PDZ"/>
</dbReference>
<evidence type="ECO:0000259" key="1">
    <source>
        <dbReference type="PROSITE" id="PS50106"/>
    </source>
</evidence>
<dbReference type="InterPro" id="IPR037213">
    <property type="entry name" value="Run_dom_sf"/>
</dbReference>
<protein>
    <submittedName>
        <fullName evidence="4">Uncharacterized protein LOC107269029</fullName>
    </submittedName>
</protein>
<evidence type="ECO:0000313" key="4">
    <source>
        <dbReference type="RefSeq" id="XP_015597899.1"/>
    </source>
</evidence>
<dbReference type="InterPro" id="IPR011993">
    <property type="entry name" value="PH-like_dom_sf"/>
</dbReference>
<dbReference type="Pfam" id="PF02759">
    <property type="entry name" value="RUN"/>
    <property type="match status" value="1"/>
</dbReference>
<dbReference type="PANTHER" id="PTHR46753:SF3">
    <property type="entry name" value="PDZ DOMAIN-CONTAINING PROTEIN"/>
    <property type="match status" value="1"/>
</dbReference>
<dbReference type="KEGG" id="ccin:107269029"/>
<gene>
    <name evidence="4" type="primary">LOC107269029</name>
</gene>
<dbReference type="GeneID" id="107269029"/>
<keyword evidence="3" id="KW-1185">Reference proteome</keyword>
<name>A0AAJ7BYY4_CEPCN</name>
<feature type="domain" description="PDZ" evidence="1">
    <location>
        <begin position="177"/>
        <end position="247"/>
    </location>
</feature>
<dbReference type="InterPro" id="IPR004012">
    <property type="entry name" value="Run_dom"/>
</dbReference>
<proteinExistence type="predicted"/>
<dbReference type="PROSITE" id="PS50826">
    <property type="entry name" value="RUN"/>
    <property type="match status" value="1"/>
</dbReference>
<dbReference type="RefSeq" id="XP_015597899.1">
    <property type="nucleotide sequence ID" value="XM_015742413.2"/>
</dbReference>
<dbReference type="Gene3D" id="1.20.58.900">
    <property type="match status" value="1"/>
</dbReference>
<dbReference type="Gene3D" id="2.30.42.10">
    <property type="match status" value="1"/>
</dbReference>
<dbReference type="SMART" id="SM00228">
    <property type="entry name" value="PDZ"/>
    <property type="match status" value="1"/>
</dbReference>
<dbReference type="PROSITE" id="PS50106">
    <property type="entry name" value="PDZ"/>
    <property type="match status" value="1"/>
</dbReference>
<dbReference type="PANTHER" id="PTHR46753">
    <property type="entry name" value="FYVE AND COILED-COIL DOMAIN-CONTAINING PROTEIN 1"/>
    <property type="match status" value="1"/>
</dbReference>
<dbReference type="InterPro" id="IPR036034">
    <property type="entry name" value="PDZ_sf"/>
</dbReference>
<sequence>MTVSDPLIKELKGWTRKLTEDNIEIIDDNENLKFLCICLEKCFQKGVASRLNSLGFPKIPEPWYWLEELAEKQKFSLYGFFSLIESVRDNEKLQTSPGRFRQLIRMSLLRKCLHVPVEFIVRTPSLSLEFYEPNSILGDEILGEIFLSVLLQISKLNFKLNLRNSSFLDQSWQLPHCVALELVPCKNLGISVCFTKGKALIVNLEENSVAAEDGKIKIGDVLDEINGNVITTSAKGKLRKIMKKTSGQPITLHIVQYHYKNSDETFGPIANLMSDRVSTDFLNRALKCSGSTTSVAKNNQNDVNHVKSERTLLNAGFPVNYCGSISTGIEGDVRQIEKAIWNLLRSGDSKLILVRFECLEMGVRVTQDADDAIIMKHSYMKISSCGRTANIPDYFAYIAGDTNCNVATKFEAFVFHHRNEEEVQMILQSLGQGFQRTHFAV</sequence>